<feature type="domain" description="Xylose isomerase-like TIM barrel" evidence="2">
    <location>
        <begin position="84"/>
        <end position="278"/>
    </location>
</feature>
<keyword evidence="3" id="KW-0413">Isomerase</keyword>
<dbReference type="InterPro" id="IPR036237">
    <property type="entry name" value="Xyl_isomerase-like_sf"/>
</dbReference>
<dbReference type="PANTHER" id="PTHR12110:SF41">
    <property type="entry name" value="INOSOSE DEHYDRATASE"/>
    <property type="match status" value="1"/>
</dbReference>
<dbReference type="Gene3D" id="3.20.20.150">
    <property type="entry name" value="Divalent-metal-dependent TIM barrel enzymes"/>
    <property type="match status" value="1"/>
</dbReference>
<name>A0A4U1G8P0_9SPHI</name>
<feature type="chain" id="PRO_5020425127" evidence="1">
    <location>
        <begin position="24"/>
        <end position="294"/>
    </location>
</feature>
<organism evidence="3 4">
    <name type="scientific">Pedobacter hiemivivus</name>
    <dbReference type="NCBI Taxonomy" id="2530454"/>
    <lineage>
        <taxon>Bacteria</taxon>
        <taxon>Pseudomonadati</taxon>
        <taxon>Bacteroidota</taxon>
        <taxon>Sphingobacteriia</taxon>
        <taxon>Sphingobacteriales</taxon>
        <taxon>Sphingobacteriaceae</taxon>
        <taxon>Pedobacter</taxon>
    </lineage>
</organism>
<keyword evidence="1" id="KW-0732">Signal</keyword>
<evidence type="ECO:0000313" key="4">
    <source>
        <dbReference type="Proteomes" id="UP000309594"/>
    </source>
</evidence>
<evidence type="ECO:0000256" key="1">
    <source>
        <dbReference type="SAM" id="SignalP"/>
    </source>
</evidence>
<dbReference type="Pfam" id="PF01261">
    <property type="entry name" value="AP_endonuc_2"/>
    <property type="match status" value="1"/>
</dbReference>
<dbReference type="InterPro" id="IPR050312">
    <property type="entry name" value="IolE/XylAMocC-like"/>
</dbReference>
<dbReference type="RefSeq" id="WP_136881004.1">
    <property type="nucleotide sequence ID" value="NZ_SWDX01000006.1"/>
</dbReference>
<dbReference type="PROSITE" id="PS51257">
    <property type="entry name" value="PROKAR_LIPOPROTEIN"/>
    <property type="match status" value="1"/>
</dbReference>
<sequence>MKQLHFTKIAGLGLLFLGLAVLSACQVAQKGSRSKQSTHPEAKLGWKLGSQAYTFKEYTFAEAVDKIDSCNLRFVEAYPGQTIGGGIPGRMGPDMDASTRKAVLELLKVKNVQLMAFGVTGADSEADWTKLFEFAKAMGIQTITSEPNEKFLSFISNLCDKYQINLAIHNHPNPSQYWNPDIVLKASQEKSKRIGACADIGHWVRSGLDPVACLKTLEGRIFHLHMKDLHEKGRDGHDVHWGEGVSDIPGVIDELKRQNFKGGISAEYEYNWKENSKDVAASVVNFRKIISSKN</sequence>
<protein>
    <submittedName>
        <fullName evidence="3">Sugar phosphate isomerase/epimerase</fullName>
    </submittedName>
</protein>
<evidence type="ECO:0000259" key="2">
    <source>
        <dbReference type="Pfam" id="PF01261"/>
    </source>
</evidence>
<reference evidence="3 4" key="1">
    <citation type="submission" date="2019-04" db="EMBL/GenBank/DDBJ databases">
        <title>Pedobacter sp. RP-1-16 sp. nov., isolated from Arctic soil.</title>
        <authorList>
            <person name="Dahal R.H."/>
            <person name="Kim D.-U."/>
        </authorList>
    </citation>
    <scope>NUCLEOTIDE SEQUENCE [LARGE SCALE GENOMIC DNA]</scope>
    <source>
        <strain evidence="3 4">RP-1-16</strain>
    </source>
</reference>
<dbReference type="AlphaFoldDB" id="A0A4U1G8P0"/>
<dbReference type="InterPro" id="IPR013022">
    <property type="entry name" value="Xyl_isomerase-like_TIM-brl"/>
</dbReference>
<feature type="signal peptide" evidence="1">
    <location>
        <begin position="1"/>
        <end position="23"/>
    </location>
</feature>
<dbReference type="SUPFAM" id="SSF51658">
    <property type="entry name" value="Xylose isomerase-like"/>
    <property type="match status" value="1"/>
</dbReference>
<dbReference type="PANTHER" id="PTHR12110">
    <property type="entry name" value="HYDROXYPYRUVATE ISOMERASE"/>
    <property type="match status" value="1"/>
</dbReference>
<evidence type="ECO:0000313" key="3">
    <source>
        <dbReference type="EMBL" id="TKC59130.1"/>
    </source>
</evidence>
<accession>A0A4U1G8P0</accession>
<gene>
    <name evidence="3" type="ORF">FBD94_16475</name>
</gene>
<dbReference type="GO" id="GO:0016853">
    <property type="term" value="F:isomerase activity"/>
    <property type="evidence" value="ECO:0007669"/>
    <property type="project" value="UniProtKB-KW"/>
</dbReference>
<comment type="caution">
    <text evidence="3">The sequence shown here is derived from an EMBL/GenBank/DDBJ whole genome shotgun (WGS) entry which is preliminary data.</text>
</comment>
<dbReference type="EMBL" id="SWDX01000006">
    <property type="protein sequence ID" value="TKC59130.1"/>
    <property type="molecule type" value="Genomic_DNA"/>
</dbReference>
<dbReference type="Proteomes" id="UP000309594">
    <property type="component" value="Unassembled WGS sequence"/>
</dbReference>
<proteinExistence type="predicted"/>